<sequence length="188" mass="20155">MRGHQVLKPHFLLGLGGTMRFGSSSERALRIAMEHAAERGAETLLITGARLDLPTYDPALDPTPAAEYVIDAVERADGVLLASPSYHGGMTGLLKNALDHLEALRDRPRPYLRDRAVGLIATGDGWQGPNATLQTLRMTVHTLQGWPTPLGIAHNVTDSGVEAVRPQLHLMADQVLDFASLRAGAAVA</sequence>
<dbReference type="Proteomes" id="UP000278962">
    <property type="component" value="Unassembled WGS sequence"/>
</dbReference>
<evidence type="ECO:0000313" key="2">
    <source>
        <dbReference type="EMBL" id="RKQ87594.1"/>
    </source>
</evidence>
<dbReference type="RefSeq" id="WP_121256288.1">
    <property type="nucleotide sequence ID" value="NZ_RBIL01000002.1"/>
</dbReference>
<dbReference type="GO" id="GO:0010181">
    <property type="term" value="F:FMN binding"/>
    <property type="evidence" value="ECO:0007669"/>
    <property type="project" value="TreeGrafter"/>
</dbReference>
<feature type="domain" description="NADPH-dependent FMN reductase-like" evidence="1">
    <location>
        <begin position="13"/>
        <end position="149"/>
    </location>
</feature>
<proteinExistence type="predicted"/>
<dbReference type="InterPro" id="IPR050712">
    <property type="entry name" value="NAD(P)H-dep_reductase"/>
</dbReference>
<protein>
    <submittedName>
        <fullName evidence="2">FMN reductase</fullName>
    </submittedName>
</protein>
<gene>
    <name evidence="2" type="ORF">C8N24_5619</name>
</gene>
<dbReference type="Gene3D" id="3.40.50.360">
    <property type="match status" value="1"/>
</dbReference>
<reference evidence="2 3" key="1">
    <citation type="submission" date="2018-10" db="EMBL/GenBank/DDBJ databases">
        <title>Genomic Encyclopedia of Archaeal and Bacterial Type Strains, Phase II (KMG-II): from individual species to whole genera.</title>
        <authorList>
            <person name="Goeker M."/>
        </authorList>
    </citation>
    <scope>NUCLEOTIDE SEQUENCE [LARGE SCALE GENOMIC DNA]</scope>
    <source>
        <strain evidence="2 3">DSM 14954</strain>
    </source>
</reference>
<dbReference type="Pfam" id="PF03358">
    <property type="entry name" value="FMN_red"/>
    <property type="match status" value="1"/>
</dbReference>
<organism evidence="2 3">
    <name type="scientific">Solirubrobacter pauli</name>
    <dbReference type="NCBI Taxonomy" id="166793"/>
    <lineage>
        <taxon>Bacteria</taxon>
        <taxon>Bacillati</taxon>
        <taxon>Actinomycetota</taxon>
        <taxon>Thermoleophilia</taxon>
        <taxon>Solirubrobacterales</taxon>
        <taxon>Solirubrobacteraceae</taxon>
        <taxon>Solirubrobacter</taxon>
    </lineage>
</organism>
<evidence type="ECO:0000259" key="1">
    <source>
        <dbReference type="Pfam" id="PF03358"/>
    </source>
</evidence>
<dbReference type="InterPro" id="IPR005025">
    <property type="entry name" value="FMN_Rdtase-like_dom"/>
</dbReference>
<comment type="caution">
    <text evidence="2">The sequence shown here is derived from an EMBL/GenBank/DDBJ whole genome shotgun (WGS) entry which is preliminary data.</text>
</comment>
<dbReference type="InterPro" id="IPR029039">
    <property type="entry name" value="Flavoprotein-like_sf"/>
</dbReference>
<dbReference type="SUPFAM" id="SSF52218">
    <property type="entry name" value="Flavoproteins"/>
    <property type="match status" value="1"/>
</dbReference>
<evidence type="ECO:0000313" key="3">
    <source>
        <dbReference type="Proteomes" id="UP000278962"/>
    </source>
</evidence>
<dbReference type="GO" id="GO:0005829">
    <property type="term" value="C:cytosol"/>
    <property type="evidence" value="ECO:0007669"/>
    <property type="project" value="TreeGrafter"/>
</dbReference>
<dbReference type="AlphaFoldDB" id="A0A660L2Y9"/>
<dbReference type="PANTHER" id="PTHR30543:SF21">
    <property type="entry name" value="NAD(P)H-DEPENDENT FMN REDUCTASE LOT6"/>
    <property type="match status" value="1"/>
</dbReference>
<dbReference type="EMBL" id="RBIL01000002">
    <property type="protein sequence ID" value="RKQ87594.1"/>
    <property type="molecule type" value="Genomic_DNA"/>
</dbReference>
<keyword evidence="3" id="KW-1185">Reference proteome</keyword>
<dbReference type="OrthoDB" id="9812295at2"/>
<dbReference type="PANTHER" id="PTHR30543">
    <property type="entry name" value="CHROMATE REDUCTASE"/>
    <property type="match status" value="1"/>
</dbReference>
<dbReference type="GO" id="GO:0016491">
    <property type="term" value="F:oxidoreductase activity"/>
    <property type="evidence" value="ECO:0007669"/>
    <property type="project" value="InterPro"/>
</dbReference>
<name>A0A660L2Y9_9ACTN</name>
<accession>A0A660L2Y9</accession>